<reference evidence="1 2" key="1">
    <citation type="journal article" date="2013" name="Genome Announc.">
        <title>Genome Sequence of Streptomyces violaceusniger Strain SPC6, a Halotolerant Streptomycete That Exhibits Rapid Growth and Development.</title>
        <authorList>
            <person name="Chen X."/>
            <person name="Zhang B."/>
            <person name="Zhang W."/>
            <person name="Wu X."/>
            <person name="Zhang M."/>
            <person name="Chen T."/>
            <person name="Liu G."/>
            <person name="Dyson P."/>
        </authorList>
    </citation>
    <scope>NUCLEOTIDE SEQUENCE [LARGE SCALE GENOMIC DNA]</scope>
    <source>
        <strain evidence="1 2">SPC6</strain>
    </source>
</reference>
<dbReference type="AlphaFoldDB" id="A0A1D3DSH5"/>
<accession>A0A1D3DSH5</accession>
<keyword evidence="2" id="KW-1185">Reference proteome</keyword>
<protein>
    <submittedName>
        <fullName evidence="1">Uncharacterized protein</fullName>
    </submittedName>
</protein>
<evidence type="ECO:0000313" key="2">
    <source>
        <dbReference type="Proteomes" id="UP000095329"/>
    </source>
</evidence>
<sequence>MSLTVESLALRTMCQRPPDPPDRTGSCAPVAPLRHRAEDGEVMDAEIASAILAGLAALVGTARRRGQGFHRRLA</sequence>
<dbReference type="Proteomes" id="UP000095329">
    <property type="component" value="Unassembled WGS sequence"/>
</dbReference>
<evidence type="ECO:0000313" key="1">
    <source>
        <dbReference type="EMBL" id="OEJ95252.1"/>
    </source>
</evidence>
<organism evidence="1 2">
    <name type="scientific">Streptomyces thermolilacinus SPC6</name>
    <dbReference type="NCBI Taxonomy" id="1306406"/>
    <lineage>
        <taxon>Bacteria</taxon>
        <taxon>Bacillati</taxon>
        <taxon>Actinomycetota</taxon>
        <taxon>Actinomycetes</taxon>
        <taxon>Kitasatosporales</taxon>
        <taxon>Streptomycetaceae</taxon>
        <taxon>Streptomyces</taxon>
    </lineage>
</organism>
<gene>
    <name evidence="1" type="ORF">J116_012910</name>
</gene>
<proteinExistence type="predicted"/>
<comment type="caution">
    <text evidence="1">The sequence shown here is derived from an EMBL/GenBank/DDBJ whole genome shotgun (WGS) entry which is preliminary data.</text>
</comment>
<name>A0A1D3DSH5_9ACTN</name>
<dbReference type="EMBL" id="ASHX02000001">
    <property type="protein sequence ID" value="OEJ95252.1"/>
    <property type="molecule type" value="Genomic_DNA"/>
</dbReference>